<evidence type="ECO:0000256" key="2">
    <source>
        <dbReference type="ARBA" id="ARBA00007635"/>
    </source>
</evidence>
<feature type="transmembrane region" description="Helical" evidence="6">
    <location>
        <begin position="132"/>
        <end position="150"/>
    </location>
</feature>
<feature type="domain" description="EamA" evidence="7">
    <location>
        <begin position="6"/>
        <end position="148"/>
    </location>
</feature>
<organism evidence="8 9">
    <name type="scientific">Riccia sorocarpa</name>
    <dbReference type="NCBI Taxonomy" id="122646"/>
    <lineage>
        <taxon>Eukaryota</taxon>
        <taxon>Viridiplantae</taxon>
        <taxon>Streptophyta</taxon>
        <taxon>Embryophyta</taxon>
        <taxon>Marchantiophyta</taxon>
        <taxon>Marchantiopsida</taxon>
        <taxon>Marchantiidae</taxon>
        <taxon>Marchantiales</taxon>
        <taxon>Ricciaceae</taxon>
        <taxon>Riccia</taxon>
    </lineage>
</organism>
<name>A0ABD3GQE6_9MARC</name>
<keyword evidence="5 6" id="KW-0472">Membrane</keyword>
<sequence>MGDVWKAHLAMLIVQLNYGGYHILTTIALSVGVNQLVFCVYRDLTAFILLGPSAYFKEKKSRPPLTRELWLTCAFLGFTGIFANQLLFLIGLRLTSPSYAAAIQPGIPVFTSLFAALMGTEAMNYRRRDGKAKIAGVLVCVAGAVLMALYQGPIVWGDGFTNLNAQSEIGGKPSPEPVGWLTAALFDMGVHSRHIGILCLIGNCICMALYLAVQAPLLAKYQCGMTITAISYMFGTIVLIATSIIAVPGTVDWILNKAEIGSILYAGIVASALNYTLMTWSNKILGPSLVALYNPVQPLASTLLSHLILGSSIYLGSILGGVFVVAGLLFVTWGRKEAERLGPVYRRIGGLPDYVKSDVSVSISDPLLKVLVQRVIPHSR</sequence>
<proteinExistence type="inferred from homology"/>
<evidence type="ECO:0000259" key="7">
    <source>
        <dbReference type="Pfam" id="PF00892"/>
    </source>
</evidence>
<feature type="transmembrane region" description="Helical" evidence="6">
    <location>
        <begin position="98"/>
        <end position="120"/>
    </location>
</feature>
<protein>
    <recommendedName>
        <fullName evidence="6">WAT1-related protein</fullName>
    </recommendedName>
</protein>
<gene>
    <name evidence="8" type="ORF">R1sor_024394</name>
</gene>
<evidence type="ECO:0000256" key="4">
    <source>
        <dbReference type="ARBA" id="ARBA00022989"/>
    </source>
</evidence>
<comment type="caution">
    <text evidence="8">The sequence shown here is derived from an EMBL/GenBank/DDBJ whole genome shotgun (WGS) entry which is preliminary data.</text>
</comment>
<dbReference type="GO" id="GO:0016020">
    <property type="term" value="C:membrane"/>
    <property type="evidence" value="ECO:0007669"/>
    <property type="project" value="UniProtKB-SubCell"/>
</dbReference>
<evidence type="ECO:0000256" key="3">
    <source>
        <dbReference type="ARBA" id="ARBA00022692"/>
    </source>
</evidence>
<dbReference type="Pfam" id="PF00892">
    <property type="entry name" value="EamA"/>
    <property type="match status" value="2"/>
</dbReference>
<keyword evidence="3 6" id="KW-0812">Transmembrane</keyword>
<keyword evidence="4 6" id="KW-1133">Transmembrane helix</keyword>
<keyword evidence="9" id="KW-1185">Reference proteome</keyword>
<comment type="similarity">
    <text evidence="2 6">Belongs to the drug/metabolite transporter (DMT) superfamily. Plant drug/metabolite exporter (P-DME) (TC 2.A.7.4) family.</text>
</comment>
<feature type="transmembrane region" description="Helical" evidence="6">
    <location>
        <begin position="69"/>
        <end position="92"/>
    </location>
</feature>
<dbReference type="EMBL" id="JBJQOH010000007">
    <property type="protein sequence ID" value="KAL3681438.1"/>
    <property type="molecule type" value="Genomic_DNA"/>
</dbReference>
<evidence type="ECO:0000313" key="9">
    <source>
        <dbReference type="Proteomes" id="UP001633002"/>
    </source>
</evidence>
<feature type="transmembrane region" description="Helical" evidence="6">
    <location>
        <begin position="20"/>
        <end position="41"/>
    </location>
</feature>
<dbReference type="InterPro" id="IPR000620">
    <property type="entry name" value="EamA_dom"/>
</dbReference>
<dbReference type="SUPFAM" id="SSF103481">
    <property type="entry name" value="Multidrug resistance efflux transporter EmrE"/>
    <property type="match status" value="2"/>
</dbReference>
<feature type="transmembrane region" description="Helical" evidence="6">
    <location>
        <begin position="225"/>
        <end position="248"/>
    </location>
</feature>
<evidence type="ECO:0000256" key="1">
    <source>
        <dbReference type="ARBA" id="ARBA00004141"/>
    </source>
</evidence>
<feature type="transmembrane region" description="Helical" evidence="6">
    <location>
        <begin position="195"/>
        <end position="213"/>
    </location>
</feature>
<reference evidence="8 9" key="1">
    <citation type="submission" date="2024-09" db="EMBL/GenBank/DDBJ databases">
        <title>Chromosome-scale assembly of Riccia sorocarpa.</title>
        <authorList>
            <person name="Paukszto L."/>
        </authorList>
    </citation>
    <scope>NUCLEOTIDE SEQUENCE [LARGE SCALE GENOMIC DNA]</scope>
    <source>
        <strain evidence="8">LP-2024</strain>
        <tissue evidence="8">Aerial parts of the thallus</tissue>
    </source>
</reference>
<evidence type="ECO:0000256" key="6">
    <source>
        <dbReference type="RuleBase" id="RU363077"/>
    </source>
</evidence>
<dbReference type="InterPro" id="IPR030184">
    <property type="entry name" value="WAT1-related"/>
</dbReference>
<dbReference type="InterPro" id="IPR037185">
    <property type="entry name" value="EmrE-like"/>
</dbReference>
<evidence type="ECO:0000256" key="5">
    <source>
        <dbReference type="ARBA" id="ARBA00023136"/>
    </source>
</evidence>
<accession>A0ABD3GQE6</accession>
<feature type="domain" description="EamA" evidence="7">
    <location>
        <begin position="195"/>
        <end position="332"/>
    </location>
</feature>
<comment type="subcellular location">
    <subcellularLocation>
        <location evidence="1 6">Membrane</location>
        <topology evidence="1 6">Multi-pass membrane protein</topology>
    </subcellularLocation>
</comment>
<dbReference type="AlphaFoldDB" id="A0ABD3GQE6"/>
<evidence type="ECO:0000313" key="8">
    <source>
        <dbReference type="EMBL" id="KAL3681438.1"/>
    </source>
</evidence>
<feature type="transmembrane region" description="Helical" evidence="6">
    <location>
        <begin position="314"/>
        <end position="333"/>
    </location>
</feature>
<dbReference type="Proteomes" id="UP001633002">
    <property type="component" value="Unassembled WGS sequence"/>
</dbReference>
<dbReference type="PANTHER" id="PTHR31218">
    <property type="entry name" value="WAT1-RELATED PROTEIN"/>
    <property type="match status" value="1"/>
</dbReference>